<protein>
    <recommendedName>
        <fullName evidence="3">DNA-directed RNA polymerase</fullName>
    </recommendedName>
</protein>
<name>A0AAW1M2E4_POPJA</name>
<comment type="caution">
    <text evidence="1">The sequence shown here is derived from an EMBL/GenBank/DDBJ whole genome shotgun (WGS) entry which is preliminary data.</text>
</comment>
<reference evidence="1 2" key="1">
    <citation type="journal article" date="2024" name="BMC Genomics">
        <title>De novo assembly and annotation of Popillia japonica's genome with initial clues to its potential as an invasive pest.</title>
        <authorList>
            <person name="Cucini C."/>
            <person name="Boschi S."/>
            <person name="Funari R."/>
            <person name="Cardaioli E."/>
            <person name="Iannotti N."/>
            <person name="Marturano G."/>
            <person name="Paoli F."/>
            <person name="Bruttini M."/>
            <person name="Carapelli A."/>
            <person name="Frati F."/>
            <person name="Nardi F."/>
        </authorList>
    </citation>
    <scope>NUCLEOTIDE SEQUENCE [LARGE SCALE GENOMIC DNA]</scope>
    <source>
        <strain evidence="1">DMR45628</strain>
    </source>
</reference>
<gene>
    <name evidence="1" type="ORF">QE152_g8758</name>
</gene>
<proteinExistence type="predicted"/>
<keyword evidence="2" id="KW-1185">Reference proteome</keyword>
<dbReference type="EMBL" id="JASPKY010000071">
    <property type="protein sequence ID" value="KAK9739709.1"/>
    <property type="molecule type" value="Genomic_DNA"/>
</dbReference>
<evidence type="ECO:0000313" key="2">
    <source>
        <dbReference type="Proteomes" id="UP001458880"/>
    </source>
</evidence>
<dbReference type="Proteomes" id="UP001458880">
    <property type="component" value="Unassembled WGS sequence"/>
</dbReference>
<sequence>MRKPTQLVEEDGNIAEKFNLYFTRSIKDIVDEVNIVNSHEYVLENIEIYEEYFTRSIKDIVDEVNIVNSHEYVLENIEIYEEWSSFTEIDMSTLEQYAKKLKSVGIMVEANRMLDVVNLSLRKGE</sequence>
<dbReference type="AlphaFoldDB" id="A0AAW1M2E4"/>
<accession>A0AAW1M2E4</accession>
<evidence type="ECO:0008006" key="3">
    <source>
        <dbReference type="Google" id="ProtNLM"/>
    </source>
</evidence>
<organism evidence="1 2">
    <name type="scientific">Popillia japonica</name>
    <name type="common">Japanese beetle</name>
    <dbReference type="NCBI Taxonomy" id="7064"/>
    <lineage>
        <taxon>Eukaryota</taxon>
        <taxon>Metazoa</taxon>
        <taxon>Ecdysozoa</taxon>
        <taxon>Arthropoda</taxon>
        <taxon>Hexapoda</taxon>
        <taxon>Insecta</taxon>
        <taxon>Pterygota</taxon>
        <taxon>Neoptera</taxon>
        <taxon>Endopterygota</taxon>
        <taxon>Coleoptera</taxon>
        <taxon>Polyphaga</taxon>
        <taxon>Scarabaeiformia</taxon>
        <taxon>Scarabaeidae</taxon>
        <taxon>Rutelinae</taxon>
        <taxon>Popillia</taxon>
    </lineage>
</organism>
<evidence type="ECO:0000313" key="1">
    <source>
        <dbReference type="EMBL" id="KAK9739709.1"/>
    </source>
</evidence>